<feature type="compositionally biased region" description="Acidic residues" evidence="1">
    <location>
        <begin position="147"/>
        <end position="158"/>
    </location>
</feature>
<feature type="region of interest" description="Disordered" evidence="1">
    <location>
        <begin position="101"/>
        <end position="159"/>
    </location>
</feature>
<protein>
    <recommendedName>
        <fullName evidence="4">Copper(I)-binding protein</fullName>
    </recommendedName>
</protein>
<evidence type="ECO:0000256" key="1">
    <source>
        <dbReference type="SAM" id="MobiDB-lite"/>
    </source>
</evidence>
<dbReference type="Pfam" id="PF04314">
    <property type="entry name" value="PCuAC"/>
    <property type="match status" value="1"/>
</dbReference>
<feature type="compositionally biased region" description="Polar residues" evidence="1">
    <location>
        <begin position="103"/>
        <end position="114"/>
    </location>
</feature>
<feature type="region of interest" description="Disordered" evidence="1">
    <location>
        <begin position="199"/>
        <end position="218"/>
    </location>
</feature>
<proteinExistence type="predicted"/>
<dbReference type="Gene3D" id="2.60.40.1890">
    <property type="entry name" value="PCu(A)C copper chaperone"/>
    <property type="match status" value="1"/>
</dbReference>
<dbReference type="EMBL" id="MSIF01000014">
    <property type="protein sequence ID" value="OLF07867.1"/>
    <property type="molecule type" value="Genomic_DNA"/>
</dbReference>
<organism evidence="2 3">
    <name type="scientific">Actinophytocola xinjiangensis</name>
    <dbReference type="NCBI Taxonomy" id="485602"/>
    <lineage>
        <taxon>Bacteria</taxon>
        <taxon>Bacillati</taxon>
        <taxon>Actinomycetota</taxon>
        <taxon>Actinomycetes</taxon>
        <taxon>Pseudonocardiales</taxon>
        <taxon>Pseudonocardiaceae</taxon>
    </lineage>
</organism>
<dbReference type="InterPro" id="IPR036182">
    <property type="entry name" value="PCuAC_sf"/>
</dbReference>
<dbReference type="InterPro" id="IPR007410">
    <property type="entry name" value="LpqE-like"/>
</dbReference>
<sequence length="218" mass="21999">MLVGCSSGQVTQTDSIEPAVNGNRGNVGNIALRDVMIAFPEFGDYSAGDDAPLVLTIVNTGTTEDELVSVTSPASPDVQVLGDTALPGGMSLQVVVPDDSALADTTSAPETTESADAPESTEDADPSAPGGVTGTATEPSGPSGTETIEESVDTEPSTELDFGTIGIVLTDLVADLENGRNVPVTFVFAKAGTITVNLPIASPTTPRPDPEEDGGSGH</sequence>
<reference evidence="2 3" key="1">
    <citation type="submission" date="2016-12" db="EMBL/GenBank/DDBJ databases">
        <title>The draft genome sequence of Actinophytocola xinjiangensis.</title>
        <authorList>
            <person name="Wang W."/>
            <person name="Yuan L."/>
        </authorList>
    </citation>
    <scope>NUCLEOTIDE SEQUENCE [LARGE SCALE GENOMIC DNA]</scope>
    <source>
        <strain evidence="2 3">CGMCC 4.4663</strain>
    </source>
</reference>
<dbReference type="Proteomes" id="UP000185696">
    <property type="component" value="Unassembled WGS sequence"/>
</dbReference>
<evidence type="ECO:0008006" key="4">
    <source>
        <dbReference type="Google" id="ProtNLM"/>
    </source>
</evidence>
<keyword evidence="3" id="KW-1185">Reference proteome</keyword>
<feature type="compositionally biased region" description="Polar residues" evidence="1">
    <location>
        <begin position="134"/>
        <end position="146"/>
    </location>
</feature>
<comment type="caution">
    <text evidence="2">The sequence shown here is derived from an EMBL/GenBank/DDBJ whole genome shotgun (WGS) entry which is preliminary data.</text>
</comment>
<dbReference type="SUPFAM" id="SSF110087">
    <property type="entry name" value="DR1885-like metal-binding protein"/>
    <property type="match status" value="1"/>
</dbReference>
<evidence type="ECO:0000313" key="2">
    <source>
        <dbReference type="EMBL" id="OLF07867.1"/>
    </source>
</evidence>
<evidence type="ECO:0000313" key="3">
    <source>
        <dbReference type="Proteomes" id="UP000185696"/>
    </source>
</evidence>
<gene>
    <name evidence="2" type="ORF">BLA60_26320</name>
</gene>
<name>A0A7Z1AXM2_9PSEU</name>
<dbReference type="AlphaFoldDB" id="A0A7Z1AXM2"/>
<accession>A0A7Z1AXM2</accession>